<dbReference type="FunFam" id="1.10.10.10:FF:000018">
    <property type="entry name" value="DNA-binding response regulator ResD"/>
    <property type="match status" value="1"/>
</dbReference>
<dbReference type="FunFam" id="3.40.50.2300:FF:000001">
    <property type="entry name" value="DNA-binding response regulator PhoB"/>
    <property type="match status" value="1"/>
</dbReference>
<dbReference type="InterPro" id="IPR036388">
    <property type="entry name" value="WH-like_DNA-bd_sf"/>
</dbReference>
<dbReference type="PANTHER" id="PTHR48111">
    <property type="entry name" value="REGULATOR OF RPOS"/>
    <property type="match status" value="1"/>
</dbReference>
<dbReference type="InterPro" id="IPR001867">
    <property type="entry name" value="OmpR/PhoB-type_DNA-bd"/>
</dbReference>
<evidence type="ECO:0000256" key="8">
    <source>
        <dbReference type="PROSITE-ProRule" id="PRU01091"/>
    </source>
</evidence>
<dbReference type="InterPro" id="IPR016032">
    <property type="entry name" value="Sig_transdc_resp-reg_C-effctor"/>
</dbReference>
<dbReference type="PANTHER" id="PTHR48111:SF26">
    <property type="entry name" value="STAGE 0 SPORULATION PROTEIN A HOMOLOG"/>
    <property type="match status" value="1"/>
</dbReference>
<dbReference type="InterPro" id="IPR011006">
    <property type="entry name" value="CheY-like_superfamily"/>
</dbReference>
<keyword evidence="6" id="KW-0804">Transcription</keyword>
<dbReference type="SMART" id="SM00862">
    <property type="entry name" value="Trans_reg_C"/>
    <property type="match status" value="1"/>
</dbReference>
<dbReference type="CDD" id="cd00383">
    <property type="entry name" value="trans_reg_C"/>
    <property type="match status" value="1"/>
</dbReference>
<proteinExistence type="predicted"/>
<dbReference type="GO" id="GO:0005829">
    <property type="term" value="C:cytosol"/>
    <property type="evidence" value="ECO:0007669"/>
    <property type="project" value="TreeGrafter"/>
</dbReference>
<gene>
    <name evidence="11" type="ORF">H2C83_01460</name>
</gene>
<dbReference type="Gene3D" id="3.40.50.2300">
    <property type="match status" value="1"/>
</dbReference>
<feature type="modified residue" description="4-aspartylphosphate" evidence="7">
    <location>
        <position position="53"/>
    </location>
</feature>
<evidence type="ECO:0000256" key="1">
    <source>
        <dbReference type="ARBA" id="ARBA00004496"/>
    </source>
</evidence>
<dbReference type="SMART" id="SM00448">
    <property type="entry name" value="REC"/>
    <property type="match status" value="1"/>
</dbReference>
<dbReference type="Gene3D" id="6.10.250.690">
    <property type="match status" value="1"/>
</dbReference>
<evidence type="ECO:0000313" key="12">
    <source>
        <dbReference type="Proteomes" id="UP000538292"/>
    </source>
</evidence>
<evidence type="ECO:0000256" key="5">
    <source>
        <dbReference type="ARBA" id="ARBA00023125"/>
    </source>
</evidence>
<dbReference type="RefSeq" id="WP_181737067.1">
    <property type="nucleotide sequence ID" value="NZ_JACEOL010000003.1"/>
</dbReference>
<keyword evidence="2 7" id="KW-0597">Phosphoprotein</keyword>
<dbReference type="EMBL" id="JACEOL010000003">
    <property type="protein sequence ID" value="MBA4601013.1"/>
    <property type="molecule type" value="Genomic_DNA"/>
</dbReference>
<dbReference type="SUPFAM" id="SSF52172">
    <property type="entry name" value="CheY-like"/>
    <property type="match status" value="1"/>
</dbReference>
<organism evidence="11 12">
    <name type="scientific">Thermoactinomyces mirandus</name>
    <dbReference type="NCBI Taxonomy" id="2756294"/>
    <lineage>
        <taxon>Bacteria</taxon>
        <taxon>Bacillati</taxon>
        <taxon>Bacillota</taxon>
        <taxon>Bacilli</taxon>
        <taxon>Bacillales</taxon>
        <taxon>Thermoactinomycetaceae</taxon>
        <taxon>Thermoactinomyces</taxon>
    </lineage>
</organism>
<dbReference type="Gene3D" id="1.10.10.10">
    <property type="entry name" value="Winged helix-like DNA-binding domain superfamily/Winged helix DNA-binding domain"/>
    <property type="match status" value="1"/>
</dbReference>
<accession>A0A7W2AQ16</accession>
<evidence type="ECO:0000256" key="2">
    <source>
        <dbReference type="ARBA" id="ARBA00022553"/>
    </source>
</evidence>
<dbReference type="Pfam" id="PF00072">
    <property type="entry name" value="Response_reg"/>
    <property type="match status" value="1"/>
</dbReference>
<dbReference type="Pfam" id="PF00486">
    <property type="entry name" value="Trans_reg_C"/>
    <property type="match status" value="1"/>
</dbReference>
<dbReference type="PROSITE" id="PS50110">
    <property type="entry name" value="RESPONSE_REGULATORY"/>
    <property type="match status" value="1"/>
</dbReference>
<dbReference type="GO" id="GO:0000976">
    <property type="term" value="F:transcription cis-regulatory region binding"/>
    <property type="evidence" value="ECO:0007669"/>
    <property type="project" value="TreeGrafter"/>
</dbReference>
<dbReference type="Proteomes" id="UP000538292">
    <property type="component" value="Unassembled WGS sequence"/>
</dbReference>
<evidence type="ECO:0000259" key="10">
    <source>
        <dbReference type="PROSITE" id="PS51755"/>
    </source>
</evidence>
<evidence type="ECO:0000256" key="7">
    <source>
        <dbReference type="PROSITE-ProRule" id="PRU00169"/>
    </source>
</evidence>
<reference evidence="11 12" key="1">
    <citation type="submission" date="2020-07" db="EMBL/GenBank/DDBJ databases">
        <title>Thermoactinomyces phylogeny.</title>
        <authorList>
            <person name="Dunlap C."/>
        </authorList>
    </citation>
    <scope>NUCLEOTIDE SEQUENCE [LARGE SCALE GENOMIC DNA]</scope>
    <source>
        <strain evidence="11 12">AMNI-1</strain>
    </source>
</reference>
<feature type="DNA-binding region" description="OmpR/PhoB-type" evidence="8">
    <location>
        <begin position="131"/>
        <end position="230"/>
    </location>
</feature>
<keyword evidence="4" id="KW-0805">Transcription regulation</keyword>
<dbReference type="InterPro" id="IPR039420">
    <property type="entry name" value="WalR-like"/>
</dbReference>
<comment type="subcellular location">
    <subcellularLocation>
        <location evidence="1">Cytoplasm</location>
    </subcellularLocation>
</comment>
<dbReference type="AlphaFoldDB" id="A0A7W2AQ16"/>
<evidence type="ECO:0000259" key="9">
    <source>
        <dbReference type="PROSITE" id="PS50110"/>
    </source>
</evidence>
<evidence type="ECO:0000256" key="3">
    <source>
        <dbReference type="ARBA" id="ARBA00023012"/>
    </source>
</evidence>
<keyword evidence="5 8" id="KW-0238">DNA-binding</keyword>
<dbReference type="GO" id="GO:0000156">
    <property type="term" value="F:phosphorelay response regulator activity"/>
    <property type="evidence" value="ECO:0007669"/>
    <property type="project" value="TreeGrafter"/>
</dbReference>
<comment type="caution">
    <text evidence="11">The sequence shown here is derived from an EMBL/GenBank/DDBJ whole genome shotgun (WGS) entry which is preliminary data.</text>
</comment>
<protein>
    <submittedName>
        <fullName evidence="11">Response regulator transcription factor</fullName>
    </submittedName>
</protein>
<dbReference type="SUPFAM" id="SSF46894">
    <property type="entry name" value="C-terminal effector domain of the bipartite response regulators"/>
    <property type="match status" value="1"/>
</dbReference>
<evidence type="ECO:0000256" key="6">
    <source>
        <dbReference type="ARBA" id="ARBA00023163"/>
    </source>
</evidence>
<feature type="domain" description="OmpR/PhoB-type" evidence="10">
    <location>
        <begin position="131"/>
        <end position="230"/>
    </location>
</feature>
<dbReference type="PROSITE" id="PS51755">
    <property type="entry name" value="OMPR_PHOB"/>
    <property type="match status" value="1"/>
</dbReference>
<evidence type="ECO:0000313" key="11">
    <source>
        <dbReference type="EMBL" id="MBA4601013.1"/>
    </source>
</evidence>
<dbReference type="GO" id="GO:0006355">
    <property type="term" value="P:regulation of DNA-templated transcription"/>
    <property type="evidence" value="ECO:0007669"/>
    <property type="project" value="InterPro"/>
</dbReference>
<name>A0A7W2AQ16_9BACL</name>
<sequence>MQIRILLVEDDQKINQLVCNALKKEGYTVDPCYDGLQAFQNFKNFDYHLVILDLMLPGIDGLDLLRQFRMDDNVPIMILSAKTEEMDKVYGLGLGADDYMIKPFSVSELVARVKAHLRRYMILNHSERPNGRKIKLGDLELDLHEYTVSKGEQKQNLTRIEFELLKLFMTNPRRVFTKTQIYDAIWEDSFVTDENTVMVHIRRLRTKIEDDPSKPRYIKTVWGIGYKWGGEE</sequence>
<feature type="domain" description="Response regulatory" evidence="9">
    <location>
        <begin position="4"/>
        <end position="117"/>
    </location>
</feature>
<dbReference type="InterPro" id="IPR001789">
    <property type="entry name" value="Sig_transdc_resp-reg_receiver"/>
</dbReference>
<keyword evidence="3" id="KW-0902">Two-component regulatory system</keyword>
<dbReference type="GO" id="GO:0032993">
    <property type="term" value="C:protein-DNA complex"/>
    <property type="evidence" value="ECO:0007669"/>
    <property type="project" value="TreeGrafter"/>
</dbReference>
<evidence type="ECO:0000256" key="4">
    <source>
        <dbReference type="ARBA" id="ARBA00023015"/>
    </source>
</evidence>
<keyword evidence="12" id="KW-1185">Reference proteome</keyword>